<keyword evidence="1" id="KW-1133">Transmembrane helix</keyword>
<evidence type="ECO:0000256" key="1">
    <source>
        <dbReference type="SAM" id="Phobius"/>
    </source>
</evidence>
<reference evidence="2" key="1">
    <citation type="submission" date="2016-04" db="EMBL/GenBank/DDBJ databases">
        <authorList>
            <person name="Evans L.H."/>
            <person name="Alamgir A."/>
            <person name="Owens N."/>
            <person name="Weber N.D."/>
            <person name="Virtaneva K."/>
            <person name="Barbian K."/>
            <person name="Babar A."/>
            <person name="Rosenke K."/>
        </authorList>
    </citation>
    <scope>NUCLEOTIDE SEQUENCE</scope>
    <source>
        <strain evidence="2">86-1</strain>
    </source>
</reference>
<feature type="transmembrane region" description="Helical" evidence="1">
    <location>
        <begin position="6"/>
        <end position="25"/>
    </location>
</feature>
<feature type="transmembrane region" description="Helical" evidence="1">
    <location>
        <begin position="212"/>
        <end position="229"/>
    </location>
</feature>
<feature type="transmembrane region" description="Helical" evidence="1">
    <location>
        <begin position="144"/>
        <end position="167"/>
    </location>
</feature>
<evidence type="ECO:0000313" key="2">
    <source>
        <dbReference type="EMBL" id="SBV93066.1"/>
    </source>
</evidence>
<dbReference type="Pfam" id="PF04474">
    <property type="entry name" value="DUF554"/>
    <property type="match status" value="1"/>
</dbReference>
<feature type="transmembrane region" description="Helical" evidence="1">
    <location>
        <begin position="32"/>
        <end position="50"/>
    </location>
</feature>
<feature type="transmembrane region" description="Helical" evidence="1">
    <location>
        <begin position="56"/>
        <end position="74"/>
    </location>
</feature>
<gene>
    <name evidence="2" type="ORF">KL86DYS1_10771</name>
</gene>
<organism evidence="2">
    <name type="scientific">uncultured Dysgonomonas sp</name>
    <dbReference type="NCBI Taxonomy" id="206096"/>
    <lineage>
        <taxon>Bacteria</taxon>
        <taxon>Pseudomonadati</taxon>
        <taxon>Bacteroidota</taxon>
        <taxon>Bacteroidia</taxon>
        <taxon>Bacteroidales</taxon>
        <taxon>Dysgonomonadaceae</taxon>
        <taxon>Dysgonomonas</taxon>
        <taxon>environmental samples</taxon>
    </lineage>
</organism>
<dbReference type="RefSeq" id="WP_296938658.1">
    <property type="nucleotide sequence ID" value="NZ_LT599032.1"/>
</dbReference>
<feature type="transmembrane region" description="Helical" evidence="1">
    <location>
        <begin position="188"/>
        <end position="206"/>
    </location>
</feature>
<protein>
    <recommendedName>
        <fullName evidence="3">Membrane protein YdfK</fullName>
    </recommendedName>
</protein>
<sequence>MIGTLVNTGAIIGGSLIGLIVHSRLSPKMTGIVFQGIGLVTLAIGISMSLRIESMIIVVVSIVLGSITGQGIDIDKHLRRLSNYLESKSSGTKKGNAATNQFTEGFITASMLFCVGSMAILGAIEDGMGKSPDLLLTKSIMDGISSIALASTFGICILFSSVPVLVYQGGLTLFAAFIMRYMSDDMTANMTGVGGILLIGLGISILKIKDINVTNMLPALVVVVILSYFF</sequence>
<dbReference type="PANTHER" id="PTHR36111:SF2">
    <property type="entry name" value="INNER MEMBRANE PROTEIN"/>
    <property type="match status" value="1"/>
</dbReference>
<dbReference type="PANTHER" id="PTHR36111">
    <property type="entry name" value="INNER MEMBRANE PROTEIN-RELATED"/>
    <property type="match status" value="1"/>
</dbReference>
<name>A0A212J0S9_9BACT</name>
<dbReference type="EMBL" id="FLUM01000001">
    <property type="protein sequence ID" value="SBV93066.1"/>
    <property type="molecule type" value="Genomic_DNA"/>
</dbReference>
<feature type="transmembrane region" description="Helical" evidence="1">
    <location>
        <begin position="102"/>
        <end position="124"/>
    </location>
</feature>
<keyword evidence="1" id="KW-0472">Membrane</keyword>
<keyword evidence="1" id="KW-0812">Transmembrane</keyword>
<proteinExistence type="predicted"/>
<evidence type="ECO:0008006" key="3">
    <source>
        <dbReference type="Google" id="ProtNLM"/>
    </source>
</evidence>
<dbReference type="InterPro" id="IPR007563">
    <property type="entry name" value="DUF554"/>
</dbReference>
<accession>A0A212J0S9</accession>
<dbReference type="AlphaFoldDB" id="A0A212J0S9"/>